<dbReference type="GO" id="GO:0016192">
    <property type="term" value="P:vesicle-mediated transport"/>
    <property type="evidence" value="ECO:0007669"/>
    <property type="project" value="InterPro"/>
</dbReference>
<dbReference type="GO" id="GO:0030665">
    <property type="term" value="C:clathrin-coated vesicle membrane"/>
    <property type="evidence" value="ECO:0007669"/>
    <property type="project" value="UniProtKB-SubCell"/>
</dbReference>
<feature type="compositionally biased region" description="Basic and acidic residues" evidence="12">
    <location>
        <begin position="676"/>
        <end position="690"/>
    </location>
</feature>
<dbReference type="Pfam" id="PF14796">
    <property type="entry name" value="AP3B1_C"/>
    <property type="match status" value="1"/>
</dbReference>
<keyword evidence="9" id="KW-0968">Cytoplasmic vesicle</keyword>
<evidence type="ECO:0000256" key="2">
    <source>
        <dbReference type="ARBA" id="ARBA00004555"/>
    </source>
</evidence>
<dbReference type="InterPro" id="IPR026739">
    <property type="entry name" value="AP_beta"/>
</dbReference>
<dbReference type="GO" id="GO:0006886">
    <property type="term" value="P:intracellular protein transport"/>
    <property type="evidence" value="ECO:0007669"/>
    <property type="project" value="InterPro"/>
</dbReference>
<comment type="function">
    <text evidence="10">Subunit of non-clathrin- and clathrin-associated adaptor protein complex 3 (AP-3) that plays a role in protein sorting in the late-Golgi/trans-Golgi network (TGN) and/or endosomes. The AP complexes mediate both the recruitment of clathrin to membranes and the recognition of sorting signals within the cytosolic tails of transmembrane cargo molecules. AP-3 appears to be involved in the sorting of a subset of transmembrane proteins targeted to lysosomes and lysosome-related organelles. In concert with the BLOC-1 complex, AP-3 is required to target cargos into vesicles assembled at cell bodies for delivery into neurites and nerve terminals.</text>
</comment>
<keyword evidence="5" id="KW-0597">Phosphoprotein</keyword>
<reference evidence="15" key="2">
    <citation type="submission" date="2025-08" db="UniProtKB">
        <authorList>
            <consortium name="Ensembl"/>
        </authorList>
    </citation>
    <scope>IDENTIFICATION</scope>
</reference>
<keyword evidence="8 11" id="KW-0472">Membrane</keyword>
<organism evidence="15 16">
    <name type="scientific">Pygocentrus nattereri</name>
    <name type="common">Red-bellied piranha</name>
    <dbReference type="NCBI Taxonomy" id="42514"/>
    <lineage>
        <taxon>Eukaryota</taxon>
        <taxon>Metazoa</taxon>
        <taxon>Chordata</taxon>
        <taxon>Craniata</taxon>
        <taxon>Vertebrata</taxon>
        <taxon>Euteleostomi</taxon>
        <taxon>Actinopterygii</taxon>
        <taxon>Neopterygii</taxon>
        <taxon>Teleostei</taxon>
        <taxon>Ostariophysi</taxon>
        <taxon>Characiformes</taxon>
        <taxon>Characoidei</taxon>
        <taxon>Pygocentrus</taxon>
    </lineage>
</organism>
<feature type="compositionally biased region" description="Basic residues" evidence="12">
    <location>
        <begin position="706"/>
        <end position="719"/>
    </location>
</feature>
<keyword evidence="4 11" id="KW-0813">Transport</keyword>
<evidence type="ECO:0000313" key="16">
    <source>
        <dbReference type="Proteomes" id="UP001501920"/>
    </source>
</evidence>
<evidence type="ECO:0000256" key="7">
    <source>
        <dbReference type="ARBA" id="ARBA00023034"/>
    </source>
</evidence>
<dbReference type="GO" id="GO:0005794">
    <property type="term" value="C:Golgi apparatus"/>
    <property type="evidence" value="ECO:0007669"/>
    <property type="project" value="UniProtKB-SubCell"/>
</dbReference>
<dbReference type="Gene3D" id="1.25.10.10">
    <property type="entry name" value="Leucine-rich Repeat Variant"/>
    <property type="match status" value="1"/>
</dbReference>
<dbReference type="GO" id="GO:0030131">
    <property type="term" value="C:clathrin adaptor complex"/>
    <property type="evidence" value="ECO:0007669"/>
    <property type="project" value="InterPro"/>
</dbReference>
<evidence type="ECO:0000259" key="13">
    <source>
        <dbReference type="SMART" id="SM01020"/>
    </source>
</evidence>
<reference evidence="15 16" key="1">
    <citation type="submission" date="2020-10" db="EMBL/GenBank/DDBJ databases">
        <title>Pygocentrus nattereri (red-bellied piranha) genome, fPygNat1, primary haplotype.</title>
        <authorList>
            <person name="Myers G."/>
            <person name="Meyer A."/>
            <person name="Karagic N."/>
            <person name="Pippel M."/>
            <person name="Winkler S."/>
            <person name="Tracey A."/>
            <person name="Wood J."/>
            <person name="Formenti G."/>
            <person name="Howe K."/>
            <person name="Fedrigo O."/>
            <person name="Jarvis E.D."/>
        </authorList>
    </citation>
    <scope>NUCLEOTIDE SEQUENCE [LARGE SCALE GENOMIC DNA]</scope>
</reference>
<dbReference type="InterPro" id="IPR056314">
    <property type="entry name" value="AP3B1/2_C"/>
</dbReference>
<feature type="domain" description="Beta-adaptin appendage C-terminal subdomain" evidence="13">
    <location>
        <begin position="881"/>
        <end position="990"/>
    </location>
</feature>
<protein>
    <recommendedName>
        <fullName evidence="11">AP-3 complex subunit beta</fullName>
    </recommendedName>
</protein>
<dbReference type="InterPro" id="IPR011989">
    <property type="entry name" value="ARM-like"/>
</dbReference>
<dbReference type="AlphaFoldDB" id="A0AAR2LXJ0"/>
<keyword evidence="6 11" id="KW-0653">Protein transport</keyword>
<feature type="domain" description="AP-3 complex subunit beta C-terminal" evidence="14">
    <location>
        <begin position="722"/>
        <end position="857"/>
    </location>
</feature>
<evidence type="ECO:0000256" key="3">
    <source>
        <dbReference type="ARBA" id="ARBA00006613"/>
    </source>
</evidence>
<proteinExistence type="inferred from homology"/>
<evidence type="ECO:0000256" key="11">
    <source>
        <dbReference type="PIRNR" id="PIRNR037096"/>
    </source>
</evidence>
<dbReference type="InterPro" id="IPR016024">
    <property type="entry name" value="ARM-type_fold"/>
</dbReference>
<dbReference type="GO" id="GO:0030123">
    <property type="term" value="C:AP-3 adaptor complex"/>
    <property type="evidence" value="ECO:0007669"/>
    <property type="project" value="UniProtKB-UniRule"/>
</dbReference>
<dbReference type="InterPro" id="IPR029390">
    <property type="entry name" value="AP3B_C"/>
</dbReference>
<dbReference type="Ensembl" id="ENSPNAT00000056857.1">
    <property type="protein sequence ID" value="ENSPNAP00000079377.1"/>
    <property type="gene ID" value="ENSPNAG00000007098.2"/>
</dbReference>
<dbReference type="PANTHER" id="PTHR11134">
    <property type="entry name" value="ADAPTOR COMPLEX SUBUNIT BETA FAMILY MEMBER"/>
    <property type="match status" value="1"/>
</dbReference>
<keyword evidence="7" id="KW-0333">Golgi apparatus</keyword>
<evidence type="ECO:0000256" key="9">
    <source>
        <dbReference type="ARBA" id="ARBA00023329"/>
    </source>
</evidence>
<dbReference type="Pfam" id="PF24080">
    <property type="entry name" value="AP3B1_C_2"/>
    <property type="match status" value="1"/>
</dbReference>
<accession>A0AAR2LXJ0</accession>
<evidence type="ECO:0000256" key="5">
    <source>
        <dbReference type="ARBA" id="ARBA00022553"/>
    </source>
</evidence>
<dbReference type="Pfam" id="PF01602">
    <property type="entry name" value="Adaptin_N"/>
    <property type="match status" value="1"/>
</dbReference>
<dbReference type="InterPro" id="IPR026740">
    <property type="entry name" value="AP3_beta"/>
</dbReference>
<dbReference type="SMART" id="SM01020">
    <property type="entry name" value="B2-adapt-app_C"/>
    <property type="match status" value="1"/>
</dbReference>
<dbReference type="SUPFAM" id="SSF48371">
    <property type="entry name" value="ARM repeat"/>
    <property type="match status" value="1"/>
</dbReference>
<dbReference type="PIRSF" id="PIRSF037096">
    <property type="entry name" value="AP3_complex_beta"/>
    <property type="match status" value="1"/>
</dbReference>
<keyword evidence="16" id="KW-1185">Reference proteome</keyword>
<evidence type="ECO:0000259" key="14">
    <source>
        <dbReference type="SMART" id="SM01355"/>
    </source>
</evidence>
<evidence type="ECO:0000256" key="4">
    <source>
        <dbReference type="ARBA" id="ARBA00022448"/>
    </source>
</evidence>
<dbReference type="Proteomes" id="UP001501920">
    <property type="component" value="Chromosome 16"/>
</dbReference>
<dbReference type="GeneTree" id="ENSGT00940000157603"/>
<feature type="region of interest" description="Disordered" evidence="12">
    <location>
        <begin position="676"/>
        <end position="729"/>
    </location>
</feature>
<evidence type="ECO:0000256" key="1">
    <source>
        <dbReference type="ARBA" id="ARBA00004145"/>
    </source>
</evidence>
<comment type="subcellular location">
    <subcellularLocation>
        <location evidence="1">Cytoplasmic vesicle</location>
        <location evidence="1">Clathrin-coated vesicle membrane</location>
        <topology evidence="1">Peripheral membrane protein</topology>
        <orientation evidence="1">Cytoplasmic side</orientation>
    </subcellularLocation>
    <subcellularLocation>
        <location evidence="2">Golgi apparatus</location>
    </subcellularLocation>
</comment>
<evidence type="ECO:0000256" key="10">
    <source>
        <dbReference type="ARBA" id="ARBA00023570"/>
    </source>
</evidence>
<evidence type="ECO:0000313" key="15">
    <source>
        <dbReference type="Ensembl" id="ENSPNAP00000079377.1"/>
    </source>
</evidence>
<evidence type="ECO:0000256" key="12">
    <source>
        <dbReference type="SAM" id="MobiDB-lite"/>
    </source>
</evidence>
<evidence type="ECO:0000256" key="6">
    <source>
        <dbReference type="ARBA" id="ARBA00022927"/>
    </source>
</evidence>
<reference evidence="15" key="3">
    <citation type="submission" date="2025-09" db="UniProtKB">
        <authorList>
            <consortium name="Ensembl"/>
        </authorList>
    </citation>
    <scope>IDENTIFICATION</scope>
</reference>
<dbReference type="InterPro" id="IPR002553">
    <property type="entry name" value="Clathrin/coatomer_adapt-like_N"/>
</dbReference>
<evidence type="ECO:0000256" key="8">
    <source>
        <dbReference type="ARBA" id="ARBA00023136"/>
    </source>
</evidence>
<name>A0AAR2LXJ0_PYGNA</name>
<dbReference type="SMART" id="SM01355">
    <property type="entry name" value="AP3B1_C"/>
    <property type="match status" value="1"/>
</dbReference>
<sequence>VFGMSANSLAYSEQSGAEAAVELGQETTPTSSAGGAAFGLFSTDFKKNEDLKEMLESTKESLKLEAMKRVVGLIARGKNASELFPAVVKNVASKNIELKKLVYVYLVRYAEEQQDLALLSISTFQRALKDPNQLIRASALRVLSSIRVPIIVPIMMLAIKEAATDLSPYVRKTAAHAIQKLYSLDPDQKEHLVEVIEKLLKDKSTLVAGSVVMAFEEVCPERIDLIHKNYRKLCNLLMDVEEWGQVVIINMLTRYARTQFVSPWRQDGVFEENSEKAFYDSDEEKKEGAAQTKPYVMDPDHRLLLRNTKPLLQSRNTAVVMSVAQLYWHLAPKHEVSVVTKSLVRLLRSHREVQYVVLQNIATMSIQRKGMFEPFMKSFYVRSTDATHIKTLKLEILTNLANEANISTILREFQTYVKSQDKAFAAATIQAIGRCATNISEITDACLNGLVLLLSNRDETVVAESVVVIKKLLQTQPSQHSDIIKHMAKLFDNITVRRRFIERSPSILWLIGEYCEHVPRIAPDVLRKMAKTFTSEEDIVKLQTVNLAAKLYLTNSKQTKLLTQYILNLGKYDQNYDIRDRTRFIRQLIVPNEKSGALSKYARRILLAPKPAPVLQSAFKDRDRFQLGTLSHTLNSKATGYLELSDWPDVAPDQSVRNVEVVEAVRINTRSDCYYKSESEEKSESSEDSVKSSSQSEKSSDSGTDKKKKKTLKNKKLQQGKKAGKDGYRPQSPALARCFTRLHIHVVHCFCLSRLFPVQVSSPVFVPVRPHELLHRMTGKGLAAQYHFPRQPCIYGDHMVSVQLTFNNHGDHALEDIHISEKTSTGQSIHCFRPIERLEPEASVTVSVGVDFNDSTQAASFQLCSKTERFSVSIQPAVGELLLPVTMTEQDFSREQGKLVGMNESSATITMAPETVSSQPVSKKVVSVANVGVVPSGQDNVHRFAAKLVSSGTLVLVCVVQKDSSAQLTVNTERTVVGSMLLRELQTALSSAP</sequence>
<dbReference type="InterPro" id="IPR015151">
    <property type="entry name" value="B-adaptin_app_sub_C"/>
</dbReference>
<comment type="similarity">
    <text evidence="3 11">Belongs to the adaptor complexes large subunit family.</text>
</comment>